<protein>
    <submittedName>
        <fullName evidence="1">Uncharacterized protein</fullName>
    </submittedName>
</protein>
<dbReference type="EMBL" id="CM035443">
    <property type="protein sequence ID" value="KAH7278471.1"/>
    <property type="molecule type" value="Genomic_DNA"/>
</dbReference>
<comment type="caution">
    <text evidence="1">The sequence shown here is derived from an EMBL/GenBank/DDBJ whole genome shotgun (WGS) entry which is preliminary data.</text>
</comment>
<evidence type="ECO:0000313" key="1">
    <source>
        <dbReference type="EMBL" id="KAH7278471.1"/>
    </source>
</evidence>
<accession>A0A8T2Q530</accession>
<sequence>MPNFGKNNWRMQSIGSVITQKGKAVLGIAAQQIASGSRPNDLVTLAGV</sequence>
<gene>
    <name evidence="1" type="ORF">KP509_38G042800</name>
</gene>
<organism evidence="1 2">
    <name type="scientific">Ceratopteris richardii</name>
    <name type="common">Triangle waterfern</name>
    <dbReference type="NCBI Taxonomy" id="49495"/>
    <lineage>
        <taxon>Eukaryota</taxon>
        <taxon>Viridiplantae</taxon>
        <taxon>Streptophyta</taxon>
        <taxon>Embryophyta</taxon>
        <taxon>Tracheophyta</taxon>
        <taxon>Polypodiopsida</taxon>
        <taxon>Polypodiidae</taxon>
        <taxon>Polypodiales</taxon>
        <taxon>Pteridineae</taxon>
        <taxon>Pteridaceae</taxon>
        <taxon>Parkerioideae</taxon>
        <taxon>Ceratopteris</taxon>
    </lineage>
</organism>
<dbReference type="AlphaFoldDB" id="A0A8T2Q530"/>
<name>A0A8T2Q530_CERRI</name>
<dbReference type="Proteomes" id="UP000825935">
    <property type="component" value="Chromosome 38"/>
</dbReference>
<proteinExistence type="predicted"/>
<evidence type="ECO:0000313" key="2">
    <source>
        <dbReference type="Proteomes" id="UP000825935"/>
    </source>
</evidence>
<keyword evidence="2" id="KW-1185">Reference proteome</keyword>
<reference evidence="1" key="1">
    <citation type="submission" date="2021-08" db="EMBL/GenBank/DDBJ databases">
        <title>WGS assembly of Ceratopteris richardii.</title>
        <authorList>
            <person name="Marchant D.B."/>
            <person name="Chen G."/>
            <person name="Jenkins J."/>
            <person name="Shu S."/>
            <person name="Leebens-Mack J."/>
            <person name="Grimwood J."/>
            <person name="Schmutz J."/>
            <person name="Soltis P."/>
            <person name="Soltis D."/>
            <person name="Chen Z.-H."/>
        </authorList>
    </citation>
    <scope>NUCLEOTIDE SEQUENCE</scope>
    <source>
        <strain evidence="1">Whitten #5841</strain>
        <tissue evidence="1">Leaf</tissue>
    </source>
</reference>